<dbReference type="AlphaFoldDB" id="A0A565A5F4"/>
<dbReference type="OrthoDB" id="10419105at2759"/>
<dbReference type="VEuPathDB" id="PlasmoDB:PVP01_0006000"/>
<sequence length="440" mass="53030">MSEGEPKDYDIFNNFYILETIRNEMELKYEQTDNSSFCDEINFLTNNENQIRNFCKMFVALFNASIRQCRTENKQLKEKKYPEFINYLINHKLSEAAYRKKEKDNFYTEMTSKYSVLNKNGELKNRMYVINDKYLINLNILYKLYNNYDKLSQEKVKHCKDILEEMKYQYNYGLEKCFYDGNIKFYLILESSSHDERLKIAKIGNSLIRSAYTPSLERSSQVYTENYFNLKYLIFLQYNLHMEMNEEDTMCAMMKIIYQFIQYCNQNRDNLKLLPFMKEFIKEYYNKKNTKYETIFNECKSSGNTKEYCKLYKKCSKEFIEDLTMIEKDASNYIKKQENYINSLSPLDRFILEAKDMFQDFKKMSKYSPTIMSTMVAIVVCLFFLYKLTPLNSIFCKGKKKRKRIPLFFPERINDLKDDNTGHKNVTPKRGKIRFSYQPT</sequence>
<dbReference type="EMBL" id="FLZR02000018">
    <property type="protein sequence ID" value="VUZ99887.1"/>
    <property type="molecule type" value="Genomic_DNA"/>
</dbReference>
<evidence type="ECO:0000256" key="1">
    <source>
        <dbReference type="SAM" id="Phobius"/>
    </source>
</evidence>
<protein>
    <submittedName>
        <fullName evidence="2">VIR protein</fullName>
    </submittedName>
</protein>
<dbReference type="Proteomes" id="UP000220605">
    <property type="component" value="Unassembled WGS sequence"/>
</dbReference>
<keyword evidence="1" id="KW-1133">Transmembrane helix</keyword>
<reference evidence="2" key="1">
    <citation type="submission" date="2016-07" db="EMBL/GenBank/DDBJ databases">
        <authorList>
            <consortium name="Pathogen Informatics"/>
        </authorList>
    </citation>
    <scope>NUCLEOTIDE SEQUENCE</scope>
</reference>
<keyword evidence="1" id="KW-0472">Membrane</keyword>
<name>A0A565A5F4_PLAVI</name>
<accession>A0A565A5F4</accession>
<organism evidence="2">
    <name type="scientific">Plasmodium vivax</name>
    <name type="common">malaria parasite P. vivax</name>
    <dbReference type="NCBI Taxonomy" id="5855"/>
    <lineage>
        <taxon>Eukaryota</taxon>
        <taxon>Sar</taxon>
        <taxon>Alveolata</taxon>
        <taxon>Apicomplexa</taxon>
        <taxon>Aconoidasida</taxon>
        <taxon>Haemosporida</taxon>
        <taxon>Plasmodiidae</taxon>
        <taxon>Plasmodium</taxon>
        <taxon>Plasmodium (Plasmodium)</taxon>
    </lineage>
</organism>
<dbReference type="VEuPathDB" id="PlasmoDB:PVW1_050044600"/>
<feature type="transmembrane region" description="Helical" evidence="1">
    <location>
        <begin position="371"/>
        <end position="395"/>
    </location>
</feature>
<evidence type="ECO:0000313" key="2">
    <source>
        <dbReference type="EMBL" id="VUZ99887.1"/>
    </source>
</evidence>
<dbReference type="VEuPathDB" id="PlasmoDB:PVX_021685"/>
<dbReference type="VEuPathDB" id="PlasmoDB:PVPAM_140005900"/>
<gene>
    <name evidence="2" type="ORF">PVP01_0006000</name>
</gene>
<proteinExistence type="predicted"/>
<keyword evidence="1" id="KW-0812">Transmembrane</keyword>